<keyword evidence="1" id="KW-0812">Transmembrane</keyword>
<dbReference type="Proteomes" id="UP000019102">
    <property type="component" value="Unassembled WGS sequence"/>
</dbReference>
<dbReference type="RefSeq" id="WP_158413487.1">
    <property type="nucleotide sequence ID" value="NZ_BAVS01000009.1"/>
</dbReference>
<protein>
    <submittedName>
        <fullName evidence="2">Uncharacterized protein</fullName>
    </submittedName>
</protein>
<sequence>MGEKSGGITNMLIVLVVMVGILLVAQTAFPNLIQSVTDGMQGVVDDSLGSYTTPTATP</sequence>
<dbReference type="STRING" id="1298598.JCM21714_2112"/>
<evidence type="ECO:0000313" key="3">
    <source>
        <dbReference type="Proteomes" id="UP000019102"/>
    </source>
</evidence>
<organism evidence="2 3">
    <name type="scientific">Gracilibacillus boraciitolerans JCM 21714</name>
    <dbReference type="NCBI Taxonomy" id="1298598"/>
    <lineage>
        <taxon>Bacteria</taxon>
        <taxon>Bacillati</taxon>
        <taxon>Bacillota</taxon>
        <taxon>Bacilli</taxon>
        <taxon>Bacillales</taxon>
        <taxon>Bacillaceae</taxon>
        <taxon>Gracilibacillus</taxon>
    </lineage>
</organism>
<dbReference type="AlphaFoldDB" id="W4VI45"/>
<proteinExistence type="predicted"/>
<evidence type="ECO:0000256" key="1">
    <source>
        <dbReference type="SAM" id="Phobius"/>
    </source>
</evidence>
<keyword evidence="1" id="KW-0472">Membrane</keyword>
<keyword evidence="3" id="KW-1185">Reference proteome</keyword>
<feature type="transmembrane region" description="Helical" evidence="1">
    <location>
        <begin position="12"/>
        <end position="33"/>
    </location>
</feature>
<accession>W4VI45</accession>
<comment type="caution">
    <text evidence="2">The sequence shown here is derived from an EMBL/GenBank/DDBJ whole genome shotgun (WGS) entry which is preliminary data.</text>
</comment>
<evidence type="ECO:0000313" key="2">
    <source>
        <dbReference type="EMBL" id="GAE93075.1"/>
    </source>
</evidence>
<dbReference type="EMBL" id="BAVS01000009">
    <property type="protein sequence ID" value="GAE93075.1"/>
    <property type="molecule type" value="Genomic_DNA"/>
</dbReference>
<name>W4VI45_9BACI</name>
<keyword evidence="1" id="KW-1133">Transmembrane helix</keyword>
<reference evidence="2 3" key="1">
    <citation type="journal article" date="2014" name="Genome Announc.">
        <title>Draft Genome Sequence of the Boron-Tolerant and Moderately Halotolerant Bacterium Gracilibacillus boraciitolerans JCM 21714T.</title>
        <authorList>
            <person name="Ahmed I."/>
            <person name="Oshima K."/>
            <person name="Suda W."/>
            <person name="Kitamura K."/>
            <person name="Iida T."/>
            <person name="Ohmori Y."/>
            <person name="Fujiwara T."/>
            <person name="Hattori M."/>
            <person name="Ohkuma M."/>
        </authorList>
    </citation>
    <scope>NUCLEOTIDE SEQUENCE [LARGE SCALE GENOMIC DNA]</scope>
    <source>
        <strain evidence="2 3">JCM 21714</strain>
    </source>
</reference>
<gene>
    <name evidence="2" type="ORF">JCM21714_2112</name>
</gene>